<dbReference type="Pfam" id="PF06985">
    <property type="entry name" value="HET"/>
    <property type="match status" value="1"/>
</dbReference>
<accession>A0ABR3Y5W8</accession>
<sequence>MAAPYEYTPFLPGADQIRLLTLLPASEQNGGEIVITLHTSPTEAAARQYEALSYVWGSPDNPETISVATPSTPGAQEDDVSSSACNAACLDVTQNLAIALRHLRRQDAACTLWIDAICINQQNTAERSEQVGKMAQIYSSAARVVVWLGPASPDSDLAMRLVSHLGQVLRFNLVDGKFTSISNVATESHWGNPYQELPYEEAELRALEELFSRPWFDRLWVVQEVLASLETVVICGRQKITWQYVMVAVSCIVRKVTKTPFSEKFGHHLVQIEEVFDTSNDRTILNMVVRTRELKCTDDRDRIYALLSLAKDVSDIKPDYSLSAIQVYQDLVVLLVSNRDLRFLPDCNLGSRRLAGPSWVPDWTAQMMTRRIWGVRAATLARQAVLGSPEEGCSQVTAIRVGTIVDVDVVSISSPTSDLILREINRLVPADIESSTYKNGCRLMEAFSGTLVCSSFDSRVPHSYQAATMQKSVDALRACLRWDNGVSFDHTLYNRSYLGRVYDMTKNRAVVRTEEGYVGLAPSDAKQGDTILAILSCNTFTVVRPAPGDEGRYNVVGESFVYGLGNGEAILGPLPDYVRAEDHYNPDLRGWCPAYRDTRTGGSSFIDPRLEALGIPNEINADGVPLFVSGDALEKAGIRLSQVELV</sequence>
<dbReference type="PANTHER" id="PTHR24148:SF64">
    <property type="entry name" value="HETEROKARYON INCOMPATIBILITY DOMAIN-CONTAINING PROTEIN"/>
    <property type="match status" value="1"/>
</dbReference>
<dbReference type="InterPro" id="IPR010730">
    <property type="entry name" value="HET"/>
</dbReference>
<dbReference type="Pfam" id="PF26639">
    <property type="entry name" value="Het-6_barrel"/>
    <property type="match status" value="1"/>
</dbReference>
<evidence type="ECO:0000313" key="3">
    <source>
        <dbReference type="Proteomes" id="UP001583177"/>
    </source>
</evidence>
<reference evidence="2 3" key="1">
    <citation type="journal article" date="2024" name="IMA Fungus">
        <title>IMA Genome - F19 : A genome assembly and annotation guide to empower mycologists, including annotated draft genome sequences of Ceratocystis pirilliformis, Diaporthe australafricana, Fusarium ophioides, Paecilomyces lecythidis, and Sporothrix stenoceras.</title>
        <authorList>
            <person name="Aylward J."/>
            <person name="Wilson A.M."/>
            <person name="Visagie C.M."/>
            <person name="Spraker J."/>
            <person name="Barnes I."/>
            <person name="Buitendag C."/>
            <person name="Ceriani C."/>
            <person name="Del Mar Angel L."/>
            <person name="du Plessis D."/>
            <person name="Fuchs T."/>
            <person name="Gasser K."/>
            <person name="Kramer D."/>
            <person name="Li W."/>
            <person name="Munsamy K."/>
            <person name="Piso A."/>
            <person name="Price J.L."/>
            <person name="Sonnekus B."/>
            <person name="Thomas C."/>
            <person name="van der Nest A."/>
            <person name="van Dijk A."/>
            <person name="van Heerden A."/>
            <person name="van Vuuren N."/>
            <person name="Yilmaz N."/>
            <person name="Duong T.A."/>
            <person name="van der Merwe N.A."/>
            <person name="Wingfield M.J."/>
            <person name="Wingfield B.D."/>
        </authorList>
    </citation>
    <scope>NUCLEOTIDE SEQUENCE [LARGE SCALE GENOMIC DNA]</scope>
    <source>
        <strain evidence="2 3">CMW 18300</strain>
    </source>
</reference>
<dbReference type="PANTHER" id="PTHR24148">
    <property type="entry name" value="ANKYRIN REPEAT DOMAIN-CONTAINING PROTEIN 39 HOMOLOG-RELATED"/>
    <property type="match status" value="1"/>
</dbReference>
<proteinExistence type="predicted"/>
<evidence type="ECO:0000259" key="1">
    <source>
        <dbReference type="Pfam" id="PF06985"/>
    </source>
</evidence>
<keyword evidence="3" id="KW-1185">Reference proteome</keyword>
<feature type="domain" description="Heterokaryon incompatibility" evidence="1">
    <location>
        <begin position="49"/>
        <end position="224"/>
    </location>
</feature>
<dbReference type="InterPro" id="IPR052895">
    <property type="entry name" value="HetReg/Transcr_Mod"/>
</dbReference>
<comment type="caution">
    <text evidence="2">The sequence shown here is derived from an EMBL/GenBank/DDBJ whole genome shotgun (WGS) entry which is preliminary data.</text>
</comment>
<gene>
    <name evidence="2" type="ORF">Daus18300_000408</name>
</gene>
<dbReference type="EMBL" id="JAWRVE010000002">
    <property type="protein sequence ID" value="KAL1883350.1"/>
    <property type="molecule type" value="Genomic_DNA"/>
</dbReference>
<dbReference type="Proteomes" id="UP001583177">
    <property type="component" value="Unassembled WGS sequence"/>
</dbReference>
<name>A0ABR3Y5W8_9PEZI</name>
<evidence type="ECO:0000313" key="2">
    <source>
        <dbReference type="EMBL" id="KAL1883350.1"/>
    </source>
</evidence>
<organism evidence="2 3">
    <name type="scientific">Diaporthe australafricana</name>
    <dbReference type="NCBI Taxonomy" id="127596"/>
    <lineage>
        <taxon>Eukaryota</taxon>
        <taxon>Fungi</taxon>
        <taxon>Dikarya</taxon>
        <taxon>Ascomycota</taxon>
        <taxon>Pezizomycotina</taxon>
        <taxon>Sordariomycetes</taxon>
        <taxon>Sordariomycetidae</taxon>
        <taxon>Diaporthales</taxon>
        <taxon>Diaporthaceae</taxon>
        <taxon>Diaporthe</taxon>
    </lineage>
</organism>
<protein>
    <recommendedName>
        <fullName evidence="1">Heterokaryon incompatibility domain-containing protein</fullName>
    </recommendedName>
</protein>